<dbReference type="InterPro" id="IPR014784">
    <property type="entry name" value="Cu2_ascorb_mOase-like_C"/>
</dbReference>
<dbReference type="GO" id="GO:0004504">
    <property type="term" value="F:peptidylglycine monooxygenase activity"/>
    <property type="evidence" value="ECO:0007669"/>
    <property type="project" value="UniProtKB-EC"/>
</dbReference>
<protein>
    <recommendedName>
        <fullName evidence="1">peptidylglycine monooxygenase</fullName>
        <ecNumber evidence="1">1.14.17.3</ecNumber>
    </recommendedName>
</protein>
<feature type="domain" description="Copper type II ascorbate-dependent monooxygenase N-terminal" evidence="10">
    <location>
        <begin position="39"/>
        <end position="150"/>
    </location>
</feature>
<evidence type="ECO:0000256" key="8">
    <source>
        <dbReference type="PIRSR" id="PIRSR600720-3"/>
    </source>
</evidence>
<dbReference type="InterPro" id="IPR008977">
    <property type="entry name" value="PHM/PNGase_F_dom_sf"/>
</dbReference>
<dbReference type="Gene3D" id="2.60.120.310">
    <property type="entry name" value="Copper type II, ascorbate-dependent monooxygenase, N-terminal domain"/>
    <property type="match status" value="1"/>
</dbReference>
<evidence type="ECO:0000259" key="11">
    <source>
        <dbReference type="Pfam" id="PF03712"/>
    </source>
</evidence>
<dbReference type="InterPro" id="IPR036939">
    <property type="entry name" value="Cu2_ascorb_mOase_N_sf"/>
</dbReference>
<feature type="binding site" evidence="7">
    <location>
        <position position="73"/>
    </location>
    <ligand>
        <name>Cu(2+)</name>
        <dbReference type="ChEBI" id="CHEBI:29036"/>
        <label>1</label>
        <note>catalytic</note>
    </ligand>
</feature>
<gene>
    <name evidence="12" type="ORF">MNEG_12457</name>
</gene>
<feature type="binding site" evidence="7">
    <location>
        <position position="211"/>
    </location>
    <ligand>
        <name>Cu(2+)</name>
        <dbReference type="ChEBI" id="CHEBI:29036"/>
        <label>1</label>
        <note>catalytic</note>
    </ligand>
</feature>
<dbReference type="InterPro" id="IPR000720">
    <property type="entry name" value="PHM/PAL"/>
</dbReference>
<feature type="disulfide bond" evidence="8">
    <location>
        <begin position="268"/>
        <end position="290"/>
    </location>
</feature>
<dbReference type="STRING" id="145388.A0A0D2MKT5"/>
<evidence type="ECO:0000256" key="3">
    <source>
        <dbReference type="ARBA" id="ARBA00022729"/>
    </source>
</evidence>
<feature type="disulfide bond" evidence="8">
    <location>
        <begin position="80"/>
        <end position="103"/>
    </location>
</feature>
<proteinExistence type="predicted"/>
<keyword evidence="2 7" id="KW-0479">Metal-binding</keyword>
<organism evidence="12 13">
    <name type="scientific">Monoraphidium neglectum</name>
    <dbReference type="NCBI Taxonomy" id="145388"/>
    <lineage>
        <taxon>Eukaryota</taxon>
        <taxon>Viridiplantae</taxon>
        <taxon>Chlorophyta</taxon>
        <taxon>core chlorophytes</taxon>
        <taxon>Chlorophyceae</taxon>
        <taxon>CS clade</taxon>
        <taxon>Sphaeropleales</taxon>
        <taxon>Selenastraceae</taxon>
        <taxon>Monoraphidium</taxon>
    </lineage>
</organism>
<keyword evidence="3 9" id="KW-0732">Signal</keyword>
<dbReference type="Gene3D" id="2.60.120.230">
    <property type="match status" value="1"/>
</dbReference>
<comment type="cofactor">
    <cofactor evidence="7">
        <name>Cu(2+)</name>
        <dbReference type="ChEBI" id="CHEBI:29036"/>
    </cofactor>
    <text evidence="7">Binds 2 Cu(2+) ions per subunit.</text>
</comment>
<dbReference type="GO" id="GO:0005507">
    <property type="term" value="F:copper ion binding"/>
    <property type="evidence" value="ECO:0007669"/>
    <property type="project" value="InterPro"/>
</dbReference>
<keyword evidence="13" id="KW-1185">Reference proteome</keyword>
<evidence type="ECO:0000256" key="1">
    <source>
        <dbReference type="ARBA" id="ARBA00012689"/>
    </source>
</evidence>
<evidence type="ECO:0000256" key="7">
    <source>
        <dbReference type="PIRSR" id="PIRSR600720-2"/>
    </source>
</evidence>
<dbReference type="SUPFAM" id="SSF49742">
    <property type="entry name" value="PHM/PNGase F"/>
    <property type="match status" value="2"/>
</dbReference>
<evidence type="ECO:0000259" key="10">
    <source>
        <dbReference type="Pfam" id="PF01082"/>
    </source>
</evidence>
<dbReference type="PANTHER" id="PTHR10680">
    <property type="entry name" value="PEPTIDYL-GLYCINE ALPHA-AMIDATING MONOOXYGENASE"/>
    <property type="match status" value="1"/>
</dbReference>
<feature type="binding site" evidence="7">
    <location>
        <position position="74"/>
    </location>
    <ligand>
        <name>Cu(2+)</name>
        <dbReference type="ChEBI" id="CHEBI:29036"/>
        <label>1</label>
        <note>catalytic</note>
    </ligand>
</feature>
<feature type="binding site" evidence="7">
    <location>
        <position position="213"/>
    </location>
    <ligand>
        <name>Cu(2+)</name>
        <dbReference type="ChEBI" id="CHEBI:29036"/>
        <label>1</label>
        <note>catalytic</note>
    </ligand>
</feature>
<dbReference type="PANTHER" id="PTHR10680:SF14">
    <property type="entry name" value="PEPTIDYL-GLYCINE ALPHA-AMIDATING MONOOXYGENASE"/>
    <property type="match status" value="1"/>
</dbReference>
<dbReference type="EMBL" id="KK103472">
    <property type="protein sequence ID" value="KIY95505.1"/>
    <property type="molecule type" value="Genomic_DNA"/>
</dbReference>
<feature type="binding site" evidence="7">
    <location>
        <position position="289"/>
    </location>
    <ligand>
        <name>Cu(2+)</name>
        <dbReference type="ChEBI" id="CHEBI:29036"/>
        <label>1</label>
        <note>catalytic</note>
    </ligand>
</feature>
<reference evidence="12 13" key="1">
    <citation type="journal article" date="2013" name="BMC Genomics">
        <title>Reconstruction of the lipid metabolism for the microalga Monoraphidium neglectum from its genome sequence reveals characteristics suitable for biofuel production.</title>
        <authorList>
            <person name="Bogen C."/>
            <person name="Al-Dilaimi A."/>
            <person name="Albersmeier A."/>
            <person name="Wichmann J."/>
            <person name="Grundmann M."/>
            <person name="Rupp O."/>
            <person name="Lauersen K.J."/>
            <person name="Blifernez-Klassen O."/>
            <person name="Kalinowski J."/>
            <person name="Goesmann A."/>
            <person name="Mussgnug J.H."/>
            <person name="Kruse O."/>
        </authorList>
    </citation>
    <scope>NUCLEOTIDE SEQUENCE [LARGE SCALE GENOMIC DNA]</scope>
    <source>
        <strain evidence="12 13">SAG 48.87</strain>
    </source>
</reference>
<evidence type="ECO:0000313" key="13">
    <source>
        <dbReference type="Proteomes" id="UP000054498"/>
    </source>
</evidence>
<dbReference type="GeneID" id="25729821"/>
<keyword evidence="4 8" id="KW-1015">Disulfide bond</keyword>
<evidence type="ECO:0000313" key="12">
    <source>
        <dbReference type="EMBL" id="KIY95505.1"/>
    </source>
</evidence>
<dbReference type="GO" id="GO:0006518">
    <property type="term" value="P:peptide metabolic process"/>
    <property type="evidence" value="ECO:0007669"/>
    <property type="project" value="InterPro"/>
</dbReference>
<evidence type="ECO:0000256" key="9">
    <source>
        <dbReference type="SAM" id="SignalP"/>
    </source>
</evidence>
<sequence length="372" mass="40160">MGARLGLAVLLLLYGFVSVAIAASAPVIFNITIPKSASGFEEEDAYICTTLPLPAQPMKLVGVEPIAKQEIVHHILLFGCSVPHVEPKDGNQPVWDCKRARTCGSFEETILYGWGRNAPKLELPKGVGFSVGGSSSIRYIVAQLHYLSPKPKGDSSGVSLSLQKDPVPYSAGMLSYASWFSIPPRKKEHLVINRCCYRGFQPLSTFAVRVHTHGMGRSVFMVRQRVNATLAPKNALDVIAKGDPLAPQGFNPVKRSVIYPGDPLTVTCAFESTNVTHWVSAGPSHDHEMCNMYLMVYSAIPHIEMCNDGEGMVADTQPGSMPHSALVTPDPFPGWRPPKPSDKVKAASGAQVGTLDTLVFVRRGGPSVEVGQ</sequence>
<name>A0A0D2MKT5_9CHLO</name>
<accession>A0A0D2MKT5</accession>
<evidence type="ECO:0000256" key="2">
    <source>
        <dbReference type="ARBA" id="ARBA00022723"/>
    </source>
</evidence>
<keyword evidence="5" id="KW-0325">Glycoprotein</keyword>
<dbReference type="InterPro" id="IPR024548">
    <property type="entry name" value="Cu2_monoox_C"/>
</dbReference>
<comment type="catalytic activity">
    <reaction evidence="6">
        <text>a [peptide]-C-terminal glycine + 2 L-ascorbate + O2 = a [peptide]-C-terminal (2S)-2-hydroxyglycine + 2 monodehydro-L-ascorbate radical + H2O</text>
        <dbReference type="Rhea" id="RHEA:21452"/>
        <dbReference type="Rhea" id="RHEA-COMP:13486"/>
        <dbReference type="Rhea" id="RHEA-COMP:15321"/>
        <dbReference type="ChEBI" id="CHEBI:15377"/>
        <dbReference type="ChEBI" id="CHEBI:15379"/>
        <dbReference type="ChEBI" id="CHEBI:38290"/>
        <dbReference type="ChEBI" id="CHEBI:59513"/>
        <dbReference type="ChEBI" id="CHEBI:137000"/>
        <dbReference type="ChEBI" id="CHEBI:142768"/>
        <dbReference type="EC" id="1.14.17.3"/>
    </reaction>
</comment>
<feature type="chain" id="PRO_5002258892" description="peptidylglycine monooxygenase" evidence="9">
    <location>
        <begin position="23"/>
        <end position="372"/>
    </location>
</feature>
<feature type="binding site" evidence="7">
    <location>
        <position position="145"/>
    </location>
    <ligand>
        <name>Cu(2+)</name>
        <dbReference type="ChEBI" id="CHEBI:29036"/>
        <label>1</label>
        <note>catalytic</note>
    </ligand>
</feature>
<evidence type="ECO:0000256" key="6">
    <source>
        <dbReference type="ARBA" id="ARBA00048431"/>
    </source>
</evidence>
<dbReference type="Proteomes" id="UP000054498">
    <property type="component" value="Unassembled WGS sequence"/>
</dbReference>
<feature type="disulfide bond" evidence="8">
    <location>
        <begin position="48"/>
        <end position="97"/>
    </location>
</feature>
<dbReference type="AlphaFoldDB" id="A0A0D2MKT5"/>
<dbReference type="OrthoDB" id="10018185at2759"/>
<dbReference type="KEGG" id="mng:MNEG_12457"/>
<dbReference type="InterPro" id="IPR000323">
    <property type="entry name" value="Cu2_ascorb_mOase_N"/>
</dbReference>
<dbReference type="Pfam" id="PF03712">
    <property type="entry name" value="Cu2_monoox_C"/>
    <property type="match status" value="1"/>
</dbReference>
<dbReference type="RefSeq" id="XP_013894525.1">
    <property type="nucleotide sequence ID" value="XM_014039071.1"/>
</dbReference>
<dbReference type="PRINTS" id="PR00790">
    <property type="entry name" value="PAMONOXGNASE"/>
</dbReference>
<feature type="domain" description="Copper type II ascorbate-dependent monooxygenase C-terminal" evidence="11">
    <location>
        <begin position="175"/>
        <end position="307"/>
    </location>
</feature>
<feature type="signal peptide" evidence="9">
    <location>
        <begin position="1"/>
        <end position="22"/>
    </location>
</feature>
<evidence type="ECO:0000256" key="4">
    <source>
        <dbReference type="ARBA" id="ARBA00023157"/>
    </source>
</evidence>
<dbReference type="GO" id="GO:0016020">
    <property type="term" value="C:membrane"/>
    <property type="evidence" value="ECO:0007669"/>
    <property type="project" value="InterPro"/>
</dbReference>
<keyword evidence="7" id="KW-0186">Copper</keyword>
<dbReference type="Pfam" id="PF01082">
    <property type="entry name" value="Cu2_monooxygen"/>
    <property type="match status" value="1"/>
</dbReference>
<evidence type="ECO:0000256" key="5">
    <source>
        <dbReference type="ARBA" id="ARBA00023180"/>
    </source>
</evidence>
<dbReference type="EC" id="1.14.17.3" evidence="1"/>